<gene>
    <name evidence="1" type="ORF">SAMN04488519_101415</name>
</gene>
<protein>
    <recommendedName>
        <fullName evidence="3">DUF4292 domain-containing protein</fullName>
    </recommendedName>
</protein>
<dbReference type="EMBL" id="FOVW01000001">
    <property type="protein sequence ID" value="SFN70606.1"/>
    <property type="molecule type" value="Genomic_DNA"/>
</dbReference>
<evidence type="ECO:0000313" key="2">
    <source>
        <dbReference type="Proteomes" id="UP000199564"/>
    </source>
</evidence>
<dbReference type="Pfam" id="PF14125">
    <property type="entry name" value="DUF4292"/>
    <property type="match status" value="1"/>
</dbReference>
<dbReference type="Proteomes" id="UP000199564">
    <property type="component" value="Unassembled WGS sequence"/>
</dbReference>
<dbReference type="InterPro" id="IPR025634">
    <property type="entry name" value="DUF4292"/>
</dbReference>
<proteinExistence type="predicted"/>
<organism evidence="1 2">
    <name type="scientific">Algoriphagus ornithinivorans</name>
    <dbReference type="NCBI Taxonomy" id="226506"/>
    <lineage>
        <taxon>Bacteria</taxon>
        <taxon>Pseudomonadati</taxon>
        <taxon>Bacteroidota</taxon>
        <taxon>Cytophagia</taxon>
        <taxon>Cytophagales</taxon>
        <taxon>Cyclobacteriaceae</taxon>
        <taxon>Algoriphagus</taxon>
    </lineage>
</organism>
<accession>A0A1I5B7D6</accession>
<dbReference type="RefSeq" id="WP_091649582.1">
    <property type="nucleotide sequence ID" value="NZ_FOVW01000001.1"/>
</dbReference>
<dbReference type="AlphaFoldDB" id="A0A1I5B7D6"/>
<evidence type="ECO:0008006" key="3">
    <source>
        <dbReference type="Google" id="ProtNLM"/>
    </source>
</evidence>
<sequence length="246" mass="27977">MSRLLKIFFLGMAVIFLNACSKKVIPFESDGKMSEFAPSYAEYDFINAKAKVIIEEESGKITRGTLSLRAKKDSVLWFTISPGMGMEAVRGLITKDKIQIKDRIGKEDINLTFAEFENFYGLSLSLDLFQNMFWANPPHPFDYQDRLVRVGKSFELTQVREQVRYFSKVDVNVAKVSELVSNSLDDRGSLLASYASFQDVNGQAFPSEVLYKLAYKLPEGSQNTIINLEWVSINPQSEPLSFPFRF</sequence>
<name>A0A1I5B7D6_9BACT</name>
<keyword evidence="2" id="KW-1185">Reference proteome</keyword>
<dbReference type="STRING" id="226506.SAMN04488519_101415"/>
<evidence type="ECO:0000313" key="1">
    <source>
        <dbReference type="EMBL" id="SFN70606.1"/>
    </source>
</evidence>
<reference evidence="2" key="1">
    <citation type="submission" date="2016-10" db="EMBL/GenBank/DDBJ databases">
        <authorList>
            <person name="Varghese N."/>
            <person name="Submissions S."/>
        </authorList>
    </citation>
    <scope>NUCLEOTIDE SEQUENCE [LARGE SCALE GENOMIC DNA]</scope>
    <source>
        <strain evidence="2">DSM 15282</strain>
    </source>
</reference>